<proteinExistence type="predicted"/>
<dbReference type="Proteomes" id="UP001233360">
    <property type="component" value="Unassembled WGS sequence"/>
</dbReference>
<comment type="caution">
    <text evidence="2">The sequence shown here is derived from an EMBL/GenBank/DDBJ whole genome shotgun (WGS) entry which is preliminary data.</text>
</comment>
<reference evidence="2 3" key="1">
    <citation type="submission" date="2023-07" db="EMBL/GenBank/DDBJ databases">
        <title>Functional and genomic diversity of the sorghum phyllosphere microbiome.</title>
        <authorList>
            <person name="Shade A."/>
        </authorList>
    </citation>
    <scope>NUCLEOTIDE SEQUENCE [LARGE SCALE GENOMIC DNA]</scope>
    <source>
        <strain evidence="2 3">SORGH_AS_0887</strain>
    </source>
</reference>
<dbReference type="RefSeq" id="WP_307003113.1">
    <property type="nucleotide sequence ID" value="NZ_JAUTBK010000002.1"/>
</dbReference>
<keyword evidence="1" id="KW-0732">Signal</keyword>
<gene>
    <name evidence="2" type="ORF">QE380_001485</name>
</gene>
<evidence type="ECO:0000313" key="2">
    <source>
        <dbReference type="EMBL" id="MDQ1208562.1"/>
    </source>
</evidence>
<feature type="chain" id="PRO_5046156843" evidence="1">
    <location>
        <begin position="22"/>
        <end position="276"/>
    </location>
</feature>
<protein>
    <submittedName>
        <fullName evidence="2">Copper resistance protein B</fullName>
    </submittedName>
</protein>
<dbReference type="InterPro" id="IPR007939">
    <property type="entry name" value="Cu-R_B_prcur"/>
</dbReference>
<evidence type="ECO:0000256" key="1">
    <source>
        <dbReference type="SAM" id="SignalP"/>
    </source>
</evidence>
<sequence length="276" mass="31783">MRITKITFYLTGVLMNASVYAHDGHAMNTMVSSDHHMQSTPQLDNFAETETIQNDAAMDEQHRHEHGGQIYQATQWDNLWALNRHGEASISSELKSWIGTDENKVFLKAELEKEQSSSPDRYISILYSRNIANFWDVQAGVRYRDQASQLESKEHLDAVFALHGLAPYFFETDVSLYLGEQQYASLKLETERDILLTQKLILKPYLEADIVLSDQSRDAEKKGLSTLKSGLQTRYEINKKVMPFIDLAYHYKHGQDAQEKTSEREWLYGAGMTFKF</sequence>
<dbReference type="EMBL" id="JAUTBK010000002">
    <property type="protein sequence ID" value="MDQ1208562.1"/>
    <property type="molecule type" value="Genomic_DNA"/>
</dbReference>
<name>A0ABU0UVI2_ACIBI</name>
<keyword evidence="3" id="KW-1185">Reference proteome</keyword>
<dbReference type="Pfam" id="PF05275">
    <property type="entry name" value="CopB"/>
    <property type="match status" value="1"/>
</dbReference>
<organism evidence="2 3">
    <name type="scientific">Acinetobacter baylyi</name>
    <dbReference type="NCBI Taxonomy" id="202950"/>
    <lineage>
        <taxon>Bacteria</taxon>
        <taxon>Pseudomonadati</taxon>
        <taxon>Pseudomonadota</taxon>
        <taxon>Gammaproteobacteria</taxon>
        <taxon>Moraxellales</taxon>
        <taxon>Moraxellaceae</taxon>
        <taxon>Acinetobacter</taxon>
    </lineage>
</organism>
<evidence type="ECO:0000313" key="3">
    <source>
        <dbReference type="Proteomes" id="UP001233360"/>
    </source>
</evidence>
<feature type="signal peptide" evidence="1">
    <location>
        <begin position="1"/>
        <end position="21"/>
    </location>
</feature>
<accession>A0ABU0UVI2</accession>